<name>B8BX82_THAPS</name>
<feature type="compositionally biased region" description="Low complexity" evidence="1">
    <location>
        <begin position="136"/>
        <end position="150"/>
    </location>
</feature>
<keyword evidence="3" id="KW-1185">Reference proteome</keyword>
<feature type="region of interest" description="Disordered" evidence="1">
    <location>
        <begin position="1"/>
        <end position="43"/>
    </location>
</feature>
<gene>
    <name evidence="2" type="ORF">THAPSDRAFT_3243</name>
</gene>
<dbReference type="InParanoid" id="B8BX82"/>
<dbReference type="EMBL" id="CM000640">
    <property type="protein sequence ID" value="EED94160.1"/>
    <property type="molecule type" value="Genomic_DNA"/>
</dbReference>
<feature type="region of interest" description="Disordered" evidence="1">
    <location>
        <begin position="136"/>
        <end position="160"/>
    </location>
</feature>
<evidence type="ECO:0000313" key="2">
    <source>
        <dbReference type="EMBL" id="EED94160.1"/>
    </source>
</evidence>
<dbReference type="HOGENOM" id="CLU_1021135_0_0_1"/>
<reference evidence="2 3" key="1">
    <citation type="journal article" date="2004" name="Science">
        <title>The genome of the diatom Thalassiosira pseudonana: ecology, evolution, and metabolism.</title>
        <authorList>
            <person name="Armbrust E.V."/>
            <person name="Berges J.A."/>
            <person name="Bowler C."/>
            <person name="Green B.R."/>
            <person name="Martinez D."/>
            <person name="Putnam N.H."/>
            <person name="Zhou S."/>
            <person name="Allen A.E."/>
            <person name="Apt K.E."/>
            <person name="Bechner M."/>
            <person name="Brzezinski M.A."/>
            <person name="Chaal B.K."/>
            <person name="Chiovitti A."/>
            <person name="Davis A.K."/>
            <person name="Demarest M.S."/>
            <person name="Detter J.C."/>
            <person name="Glavina T."/>
            <person name="Goodstein D."/>
            <person name="Hadi M.Z."/>
            <person name="Hellsten U."/>
            <person name="Hildebrand M."/>
            <person name="Jenkins B.D."/>
            <person name="Jurka J."/>
            <person name="Kapitonov V.V."/>
            <person name="Kroger N."/>
            <person name="Lau W.W."/>
            <person name="Lane T.W."/>
            <person name="Larimer F.W."/>
            <person name="Lippmeier J.C."/>
            <person name="Lucas S."/>
            <person name="Medina M."/>
            <person name="Montsant A."/>
            <person name="Obornik M."/>
            <person name="Parker M.S."/>
            <person name="Palenik B."/>
            <person name="Pazour G.J."/>
            <person name="Richardson P.M."/>
            <person name="Rynearson T.A."/>
            <person name="Saito M.A."/>
            <person name="Schwartz D.C."/>
            <person name="Thamatrakoln K."/>
            <person name="Valentin K."/>
            <person name="Vardi A."/>
            <person name="Wilkerson F.P."/>
            <person name="Rokhsar D.S."/>
        </authorList>
    </citation>
    <scope>NUCLEOTIDE SEQUENCE [LARGE SCALE GENOMIC DNA]</scope>
    <source>
        <strain evidence="2 3">CCMP1335</strain>
    </source>
</reference>
<dbReference type="Proteomes" id="UP000001449">
    <property type="component" value="Chromosome 3"/>
</dbReference>
<sequence length="273" mass="30140">MVATTDIVIDVPVDQQRDDVEECHDESTSHQQHHHDHPSSTNMSYAGAYVETTRDPSEQQSTRRSITSFSKDIVSSFGNSLQRSPFVSQDSNDSYSLYDKSPVCVMDPAGHATSSSTSTISNLLPSALQQLKLPSFSESNNSNSSTSTSNIHSGLTGDESINTNTIKSTLQSGIYAMQSVRTPDFSMLKTKSQELISYNVPTSLSNMMVEAEMCTSSAIKKVQYFAKLKTGRDVMSDKRCDQFDYHDTAMGHTKREVSFDYQLMNDVAYSSAP</sequence>
<dbReference type="PaxDb" id="35128-Thaps3243"/>
<proteinExistence type="predicted"/>
<dbReference type="AlphaFoldDB" id="B8BX82"/>
<protein>
    <submittedName>
        <fullName evidence="2">Uncharacterized protein</fullName>
    </submittedName>
</protein>
<organism evidence="2 3">
    <name type="scientific">Thalassiosira pseudonana</name>
    <name type="common">Marine diatom</name>
    <name type="synonym">Cyclotella nana</name>
    <dbReference type="NCBI Taxonomy" id="35128"/>
    <lineage>
        <taxon>Eukaryota</taxon>
        <taxon>Sar</taxon>
        <taxon>Stramenopiles</taxon>
        <taxon>Ochrophyta</taxon>
        <taxon>Bacillariophyta</taxon>
        <taxon>Coscinodiscophyceae</taxon>
        <taxon>Thalassiosirophycidae</taxon>
        <taxon>Thalassiosirales</taxon>
        <taxon>Thalassiosiraceae</taxon>
        <taxon>Thalassiosira</taxon>
    </lineage>
</organism>
<evidence type="ECO:0000256" key="1">
    <source>
        <dbReference type="SAM" id="MobiDB-lite"/>
    </source>
</evidence>
<reference evidence="2 3" key="2">
    <citation type="journal article" date="2008" name="Nature">
        <title>The Phaeodactylum genome reveals the evolutionary history of diatom genomes.</title>
        <authorList>
            <person name="Bowler C."/>
            <person name="Allen A.E."/>
            <person name="Badger J.H."/>
            <person name="Grimwood J."/>
            <person name="Jabbari K."/>
            <person name="Kuo A."/>
            <person name="Maheswari U."/>
            <person name="Martens C."/>
            <person name="Maumus F."/>
            <person name="Otillar R.P."/>
            <person name="Rayko E."/>
            <person name="Salamov A."/>
            <person name="Vandepoele K."/>
            <person name="Beszteri B."/>
            <person name="Gruber A."/>
            <person name="Heijde M."/>
            <person name="Katinka M."/>
            <person name="Mock T."/>
            <person name="Valentin K."/>
            <person name="Verret F."/>
            <person name="Berges J.A."/>
            <person name="Brownlee C."/>
            <person name="Cadoret J.P."/>
            <person name="Chiovitti A."/>
            <person name="Choi C.J."/>
            <person name="Coesel S."/>
            <person name="De Martino A."/>
            <person name="Detter J.C."/>
            <person name="Durkin C."/>
            <person name="Falciatore A."/>
            <person name="Fournet J."/>
            <person name="Haruta M."/>
            <person name="Huysman M.J."/>
            <person name="Jenkins B.D."/>
            <person name="Jiroutova K."/>
            <person name="Jorgensen R.E."/>
            <person name="Joubert Y."/>
            <person name="Kaplan A."/>
            <person name="Kroger N."/>
            <person name="Kroth P.G."/>
            <person name="La Roche J."/>
            <person name="Lindquist E."/>
            <person name="Lommer M."/>
            <person name="Martin-Jezequel V."/>
            <person name="Lopez P.J."/>
            <person name="Lucas S."/>
            <person name="Mangogna M."/>
            <person name="McGinnis K."/>
            <person name="Medlin L.K."/>
            <person name="Montsant A."/>
            <person name="Oudot-Le Secq M.P."/>
            <person name="Napoli C."/>
            <person name="Obornik M."/>
            <person name="Parker M.S."/>
            <person name="Petit J.L."/>
            <person name="Porcel B.M."/>
            <person name="Poulsen N."/>
            <person name="Robison M."/>
            <person name="Rychlewski L."/>
            <person name="Rynearson T.A."/>
            <person name="Schmutz J."/>
            <person name="Shapiro H."/>
            <person name="Siaut M."/>
            <person name="Stanley M."/>
            <person name="Sussman M.R."/>
            <person name="Taylor A.R."/>
            <person name="Vardi A."/>
            <person name="von Dassow P."/>
            <person name="Vyverman W."/>
            <person name="Willis A."/>
            <person name="Wyrwicz L.S."/>
            <person name="Rokhsar D.S."/>
            <person name="Weissenbach J."/>
            <person name="Armbrust E.V."/>
            <person name="Green B.R."/>
            <person name="Van de Peer Y."/>
            <person name="Grigoriev I.V."/>
        </authorList>
    </citation>
    <scope>NUCLEOTIDE SEQUENCE [LARGE SCALE GENOMIC DNA]</scope>
    <source>
        <strain evidence="2 3">CCMP1335</strain>
    </source>
</reference>
<accession>B8BX82</accession>
<dbReference type="GeneID" id="7444040"/>
<dbReference type="RefSeq" id="XP_002288724.1">
    <property type="nucleotide sequence ID" value="XM_002288688.1"/>
</dbReference>
<evidence type="ECO:0000313" key="3">
    <source>
        <dbReference type="Proteomes" id="UP000001449"/>
    </source>
</evidence>
<dbReference type="KEGG" id="tps:THAPSDRAFT_3243"/>